<dbReference type="RefSeq" id="WP_079208706.1">
    <property type="nucleotide sequence ID" value="NZ_MVGR01000004.1"/>
</dbReference>
<feature type="coiled-coil region" evidence="4">
    <location>
        <begin position="263"/>
        <end position="290"/>
    </location>
</feature>
<evidence type="ECO:0000256" key="2">
    <source>
        <dbReference type="ARBA" id="ARBA00009477"/>
    </source>
</evidence>
<dbReference type="SUPFAM" id="SSF111369">
    <property type="entry name" value="HlyD-like secretion proteins"/>
    <property type="match status" value="2"/>
</dbReference>
<evidence type="ECO:0000256" key="4">
    <source>
        <dbReference type="SAM" id="Coils"/>
    </source>
</evidence>
<proteinExistence type="inferred from homology"/>
<accession>A0A1V4BT45</accession>
<dbReference type="PANTHER" id="PTHR30469:SF33">
    <property type="entry name" value="SLR1207 PROTEIN"/>
    <property type="match status" value="1"/>
</dbReference>
<comment type="caution">
    <text evidence="9">The sequence shown here is derived from an EMBL/GenBank/DDBJ whole genome shotgun (WGS) entry which is preliminary data.</text>
</comment>
<name>A0A1V4BT45_MICAE</name>
<evidence type="ECO:0000256" key="1">
    <source>
        <dbReference type="ARBA" id="ARBA00004196"/>
    </source>
</evidence>
<dbReference type="InterPro" id="IPR006143">
    <property type="entry name" value="RND_pump_MFP"/>
</dbReference>
<dbReference type="Gene3D" id="2.40.30.170">
    <property type="match status" value="1"/>
</dbReference>
<protein>
    <submittedName>
        <fullName evidence="9">Efflux transporter periplasmic adaptor subunit</fullName>
    </submittedName>
</protein>
<dbReference type="Gene3D" id="1.10.287.470">
    <property type="entry name" value="Helix hairpin bin"/>
    <property type="match status" value="2"/>
</dbReference>
<dbReference type="Gene3D" id="2.40.50.100">
    <property type="match status" value="1"/>
</dbReference>
<feature type="coiled-coil region" evidence="4">
    <location>
        <begin position="122"/>
        <end position="233"/>
    </location>
</feature>
<keyword evidence="3" id="KW-0813">Transport</keyword>
<feature type="domain" description="Multidrug resistance protein MdtA-like barrel-sandwich hybrid" evidence="6">
    <location>
        <begin position="71"/>
        <end position="321"/>
    </location>
</feature>
<evidence type="ECO:0000313" key="9">
    <source>
        <dbReference type="EMBL" id="OPF17598.1"/>
    </source>
</evidence>
<organism evidence="9 10">
    <name type="scientific">Microcystis aeruginosa KW</name>
    <dbReference type="NCBI Taxonomy" id="1960155"/>
    <lineage>
        <taxon>Bacteria</taxon>
        <taxon>Bacillati</taxon>
        <taxon>Cyanobacteriota</taxon>
        <taxon>Cyanophyceae</taxon>
        <taxon>Oscillatoriophycideae</taxon>
        <taxon>Chroococcales</taxon>
        <taxon>Microcystaceae</taxon>
        <taxon>Microcystis</taxon>
    </lineage>
</organism>
<dbReference type="InterPro" id="IPR058625">
    <property type="entry name" value="MdtA-like_BSH"/>
</dbReference>
<dbReference type="PANTHER" id="PTHR30469">
    <property type="entry name" value="MULTIDRUG RESISTANCE PROTEIN MDTA"/>
    <property type="match status" value="1"/>
</dbReference>
<evidence type="ECO:0000256" key="5">
    <source>
        <dbReference type="SAM" id="Phobius"/>
    </source>
</evidence>
<evidence type="ECO:0000256" key="3">
    <source>
        <dbReference type="ARBA" id="ARBA00022448"/>
    </source>
</evidence>
<dbReference type="Pfam" id="PF25967">
    <property type="entry name" value="RND-MFP_C"/>
    <property type="match status" value="1"/>
</dbReference>
<gene>
    <name evidence="9" type="ORF">B1L04_16875</name>
</gene>
<dbReference type="AlphaFoldDB" id="A0A1V4BT45"/>
<evidence type="ECO:0000259" key="7">
    <source>
        <dbReference type="Pfam" id="PF25954"/>
    </source>
</evidence>
<evidence type="ECO:0000313" key="10">
    <source>
        <dbReference type="Proteomes" id="UP000189835"/>
    </source>
</evidence>
<dbReference type="EMBL" id="MVGR01000004">
    <property type="protein sequence ID" value="OPF17598.1"/>
    <property type="molecule type" value="Genomic_DNA"/>
</dbReference>
<dbReference type="Gene3D" id="2.40.420.20">
    <property type="match status" value="1"/>
</dbReference>
<dbReference type="Proteomes" id="UP000189835">
    <property type="component" value="Unassembled WGS sequence"/>
</dbReference>
<keyword evidence="5" id="KW-0812">Transmembrane</keyword>
<dbReference type="NCBIfam" id="TIGR01730">
    <property type="entry name" value="RND_mfp"/>
    <property type="match status" value="1"/>
</dbReference>
<keyword evidence="5" id="KW-1133">Transmembrane helix</keyword>
<keyword evidence="5" id="KW-0472">Membrane</keyword>
<reference evidence="9 10" key="1">
    <citation type="submission" date="2017-02" db="EMBL/GenBank/DDBJ databases">
        <title>Genome sequence of Microcystis aeruginosa KW.</title>
        <authorList>
            <person name="Oh H.-M."/>
            <person name="Ahn C.-Y."/>
            <person name="Jeong H."/>
            <person name="Srivastava A."/>
            <person name="Lee H.-G."/>
            <person name="Kang S.-R."/>
        </authorList>
    </citation>
    <scope>NUCLEOTIDE SEQUENCE [LARGE SCALE GENOMIC DNA]</scope>
    <source>
        <strain evidence="9 10">KW</strain>
    </source>
</reference>
<dbReference type="InterPro" id="IPR058792">
    <property type="entry name" value="Beta-barrel_RND_2"/>
</dbReference>
<evidence type="ECO:0000259" key="6">
    <source>
        <dbReference type="Pfam" id="PF25917"/>
    </source>
</evidence>
<dbReference type="Pfam" id="PF25954">
    <property type="entry name" value="Beta-barrel_RND_2"/>
    <property type="match status" value="1"/>
</dbReference>
<dbReference type="InterPro" id="IPR058627">
    <property type="entry name" value="MdtA-like_C"/>
</dbReference>
<feature type="domain" description="CusB-like beta-barrel" evidence="7">
    <location>
        <begin position="341"/>
        <end position="417"/>
    </location>
</feature>
<feature type="transmembrane region" description="Helical" evidence="5">
    <location>
        <begin position="12"/>
        <end position="35"/>
    </location>
</feature>
<keyword evidence="4" id="KW-0175">Coiled coil</keyword>
<sequence length="494" mass="53953">MATTVLGKSNRPLFWIFGLMASGFLAVGVVSYRLLQTPPPALELAKMTVPAQRETLAVEIKASGRVEPIQSVNISPKNPGRLVRLLVDQGMIVKRGQTLAVMDNLEVYARGMQSEAHLREALANLEQAKRSIPEDIRQLQARFYQAQASYKQLEARLAQAKERIPKDLDQLQAQVQAAQSRFRLAENRVKRNENLVREGAIAQDQFDAVLNEYLNAKANLDESIRRLEQADKTASPEVAGIEQEMIRAAAAIAEAKFALEQRQKTQETELARLESSVAAARADLEQIKIQYRDTVITAPFDGIVTQKYATEGSFVTPTTSASSTASATSTSIIALASGLEVIAKVPEVDVGLLQRGQPVRIVADAFPEEVFEGRVILVAPEAIIEDNVTSFEVRIGLVTGRDKLKSKMNVDVTFVGQQLDNALVVPTVAIVTREGKSGVLVPDAENKPSFQPVSIGLVLDDKTQILSGLEAGEKVFIDLPEGDEDTSKTNKKSQ</sequence>
<feature type="domain" description="Multidrug resistance protein MdtA-like C-terminal permuted SH3" evidence="8">
    <location>
        <begin position="421"/>
        <end position="478"/>
    </location>
</feature>
<evidence type="ECO:0000259" key="8">
    <source>
        <dbReference type="Pfam" id="PF25967"/>
    </source>
</evidence>
<dbReference type="GO" id="GO:1990281">
    <property type="term" value="C:efflux pump complex"/>
    <property type="evidence" value="ECO:0007669"/>
    <property type="project" value="TreeGrafter"/>
</dbReference>
<comment type="subcellular location">
    <subcellularLocation>
        <location evidence="1">Cell envelope</location>
    </subcellularLocation>
</comment>
<comment type="similarity">
    <text evidence="2">Belongs to the membrane fusion protein (MFP) (TC 8.A.1) family.</text>
</comment>
<dbReference type="GO" id="GO:0015562">
    <property type="term" value="F:efflux transmembrane transporter activity"/>
    <property type="evidence" value="ECO:0007669"/>
    <property type="project" value="TreeGrafter"/>
</dbReference>
<dbReference type="Pfam" id="PF25917">
    <property type="entry name" value="BSH_RND"/>
    <property type="match status" value="1"/>
</dbReference>